<dbReference type="Pfam" id="PF21079">
    <property type="entry name" value="GDH_HM2"/>
    <property type="match status" value="1"/>
</dbReference>
<name>A0A2W5BSF5_9BACT</name>
<dbReference type="SUPFAM" id="SSF53223">
    <property type="entry name" value="Aminoacid dehydrogenase-like, N-terminal domain"/>
    <property type="match status" value="1"/>
</dbReference>
<dbReference type="InterPro" id="IPR048381">
    <property type="entry name" value="GDH_C"/>
</dbReference>
<dbReference type="Pfam" id="PF21073">
    <property type="entry name" value="GDH_HM1"/>
    <property type="match status" value="1"/>
</dbReference>
<protein>
    <submittedName>
        <fullName evidence="6">NAD-glutamate dehydrogenase</fullName>
    </submittedName>
</protein>
<gene>
    <name evidence="6" type="ORF">DI626_06900</name>
</gene>
<dbReference type="InterPro" id="IPR036291">
    <property type="entry name" value="NAD(P)-bd_dom_sf"/>
</dbReference>
<dbReference type="InterPro" id="IPR028971">
    <property type="entry name" value="NAD-GDH_cat"/>
</dbReference>
<proteinExistence type="predicted"/>
<evidence type="ECO:0000259" key="2">
    <source>
        <dbReference type="Pfam" id="PF05088"/>
    </source>
</evidence>
<dbReference type="Pfam" id="PF21078">
    <property type="entry name" value="GDH_HM3"/>
    <property type="match status" value="1"/>
</dbReference>
<dbReference type="PANTHER" id="PTHR43403:SF1">
    <property type="entry name" value="NAD-SPECIFIC GLUTAMATE DEHYDROGENASE"/>
    <property type="match status" value="1"/>
</dbReference>
<accession>A0A2W5BSF5</accession>
<feature type="domain" description="NAD-glutamate dehydrogenase ACT2" evidence="4">
    <location>
        <begin position="240"/>
        <end position="328"/>
    </location>
</feature>
<feature type="domain" description="NAD-glutamate dehydrogenase catalytic" evidence="2">
    <location>
        <begin position="564"/>
        <end position="1059"/>
    </location>
</feature>
<dbReference type="InterPro" id="IPR049059">
    <property type="entry name" value="NAD_Glu_DH_HM1"/>
</dbReference>
<dbReference type="Pfam" id="PF05088">
    <property type="entry name" value="Bac_GDH_CD"/>
    <property type="match status" value="1"/>
</dbReference>
<dbReference type="InterPro" id="IPR049064">
    <property type="entry name" value="NAD_Glu_DH_ACT3"/>
</dbReference>
<dbReference type="InterPro" id="IPR007780">
    <property type="entry name" value="NAD_Glu_DH_bac"/>
</dbReference>
<feature type="domain" description="NAD-specific glutamate dehydrogenase C-terminal" evidence="3">
    <location>
        <begin position="1104"/>
        <end position="1454"/>
    </location>
</feature>
<evidence type="ECO:0000259" key="4">
    <source>
        <dbReference type="Pfam" id="PF21076"/>
    </source>
</evidence>
<feature type="domain" description="NAD-glutamate dehydrogenase ACT3" evidence="5">
    <location>
        <begin position="386"/>
        <end position="458"/>
    </location>
</feature>
<dbReference type="InterPro" id="IPR046346">
    <property type="entry name" value="Aminoacid_DH-like_N_sf"/>
</dbReference>
<dbReference type="Proteomes" id="UP000249557">
    <property type="component" value="Unassembled WGS sequence"/>
</dbReference>
<evidence type="ECO:0000259" key="5">
    <source>
        <dbReference type="Pfam" id="PF21077"/>
    </source>
</evidence>
<evidence type="ECO:0000313" key="7">
    <source>
        <dbReference type="Proteomes" id="UP000249557"/>
    </source>
</evidence>
<evidence type="ECO:0000256" key="1">
    <source>
        <dbReference type="ARBA" id="ARBA00023002"/>
    </source>
</evidence>
<dbReference type="Pfam" id="PF21074">
    <property type="entry name" value="GDH_C"/>
    <property type="match status" value="1"/>
</dbReference>
<dbReference type="Pfam" id="PF21077">
    <property type="entry name" value="GDH_ACT3"/>
    <property type="match status" value="1"/>
</dbReference>
<dbReference type="PANTHER" id="PTHR43403">
    <property type="entry name" value="NAD-SPECIFIC GLUTAMATE DEHYDROGENASE"/>
    <property type="match status" value="1"/>
</dbReference>
<dbReference type="GO" id="GO:0006538">
    <property type="term" value="P:L-glutamate catabolic process"/>
    <property type="evidence" value="ECO:0007669"/>
    <property type="project" value="InterPro"/>
</dbReference>
<organism evidence="6 7">
    <name type="scientific">Micavibrio aeruginosavorus</name>
    <dbReference type="NCBI Taxonomy" id="349221"/>
    <lineage>
        <taxon>Bacteria</taxon>
        <taxon>Pseudomonadati</taxon>
        <taxon>Bdellovibrionota</taxon>
        <taxon>Bdellovibrionia</taxon>
        <taxon>Bdellovibrionales</taxon>
        <taxon>Pseudobdellovibrionaceae</taxon>
        <taxon>Micavibrio</taxon>
    </lineage>
</organism>
<evidence type="ECO:0000259" key="3">
    <source>
        <dbReference type="Pfam" id="PF21074"/>
    </source>
</evidence>
<dbReference type="Pfam" id="PF21076">
    <property type="entry name" value="GDH_ACT2"/>
    <property type="match status" value="1"/>
</dbReference>
<sequence>MEELRMGLIQVMDDVRNSTKDWQPMREKLREAQRQLSNAPAKFDDFLIEEYQAFLEYLYDNNFTFLGYREYKFTDKKGKLLSETVEGESLGLLRDEVMPVYLNDARNCLSEPQQKLRAGQPPLTISKVNRRSTVHRRVPMDAVAVKTFDKKGNVTGEMLFVGLFTSVTYSRSVADIPYLRVKIQNVINRTQFVPGSHDRRALRHILEKYPRDEVLQISEGLLYEHATSILRLQERPRIALYMRPDPFSRYISCLVYVPRDRYETRLRLRLQNILESELGGQCTSYQVTQDDSPLARVIYLIDTNHLKEMPKYDAAEIEKKLENVGRLWAEHLRDAMENSISDQVYISKMVQKYGHAFPVSYHEHYEARQAIHDIRKIEESLNGQNLALDLYRPHDCDDQHVRLKIFSPGKPVTLSEVLPMLEKMGMRVMAELPFEVHPAQTIQKVWIHDVLMQTENGAPLPAIADIKAVFEEAFAKIWNQQMENDGLNKLVVTAKMNWREITILRAYVRYLRQAGLHYSREFIESTLADNPKITGGIAKLFIALFDPKLKGENEVQAAGYAVEIDHAMESVSSLDQDRILRSMTAVVNATLRTNFFQVDKDGNPKPYLSVKLDPAKIDDLPQPRPFREIWVYSPRVEGVHLRMDMISRGGLRWSDRHEDFRTEVLGLLKAQQVKNSVIVPMGAKGGFVVKQPPKDGGRPAYLAEGIECYKTFIRGLLDITDNQAGSKITPPVNVVRRDQDDPYLVVAADKGTATFSDIANALSIEYGHWLGDAFASGGSAGYDHKKMGITARGAWESVKRHFRELNHDTQKQPFDVVGVGDMGGDVFGNGMLLSEHIRLIGAFNHLHIFCDPEPDIKATFAERKRLFESVKGWDEYNTKLLSKGGRIFSRSEKSLQLTPEIMKRFDISRERVTPSELMNAMLKTRTDLMWFGGIGTYVKAKHETHAEVGDKANDAIRINGEELRCKVIGEGANLGVTQEGRIEAAMHGVKMNADFIDNSGGVDSSDHEVNIKILMNAIMRNKAYNMDTAKRNKLLASMTDDIASHVLRNNYQQSQAISLMELQAADTLGEHAALIADLERKVGLNRKLENLPTDEEIERRLRMGHGLTRPELAILQAHAKIAFTWDLLDSDIPNSKAMEGRLLRYFPKKLADNYPKEILGHQLKRQIICTTLASSLVNRMGPTFVRERMAKSNASPSDVAKAYIIMRESFDLRSIWSGIEALDNKVPAVVQLKAFREVEHMMEHTVAWLLARPQAIDINRDIAAFEDGIKRLRDNYESFVTPGLLALTKQTARAYESDGLPAALAERIALMPILSSACDIIRIAAAQKADVLVIAKIYFETGEHFHLDWLRTHAEYLPANDRWSAEARDSVVDNFYAAQAGLTVRILKDVGASLAVKKKASGKKAEAKNDNNIVGQWLETHGASARAIEPLFADIRKAGSVDLPMLIIAEQKLRSLYGD</sequence>
<keyword evidence="1" id="KW-0560">Oxidoreductase</keyword>
<dbReference type="Gene3D" id="3.40.50.720">
    <property type="entry name" value="NAD(P)-binding Rossmann-like Domain"/>
    <property type="match status" value="1"/>
</dbReference>
<dbReference type="GO" id="GO:0004352">
    <property type="term" value="F:glutamate dehydrogenase (NAD+) activity"/>
    <property type="evidence" value="ECO:0007669"/>
    <property type="project" value="InterPro"/>
</dbReference>
<evidence type="ECO:0000313" key="6">
    <source>
        <dbReference type="EMBL" id="PZO86115.1"/>
    </source>
</evidence>
<dbReference type="GO" id="GO:0004069">
    <property type="term" value="F:L-aspartate:2-oxoglutarate aminotransferase activity"/>
    <property type="evidence" value="ECO:0007669"/>
    <property type="project" value="InterPro"/>
</dbReference>
<comment type="caution">
    <text evidence="6">The sequence shown here is derived from an EMBL/GenBank/DDBJ whole genome shotgun (WGS) entry which is preliminary data.</text>
</comment>
<dbReference type="InterPro" id="IPR049056">
    <property type="entry name" value="NAD_Glu_DH_HM3"/>
</dbReference>
<dbReference type="SUPFAM" id="SSF51735">
    <property type="entry name" value="NAD(P)-binding Rossmann-fold domains"/>
    <property type="match status" value="1"/>
</dbReference>
<reference evidence="6 7" key="1">
    <citation type="submission" date="2017-08" db="EMBL/GenBank/DDBJ databases">
        <title>Infants hospitalized years apart are colonized by the same room-sourced microbial strains.</title>
        <authorList>
            <person name="Brooks B."/>
            <person name="Olm M.R."/>
            <person name="Firek B.A."/>
            <person name="Baker R."/>
            <person name="Thomas B.C."/>
            <person name="Morowitz M.J."/>
            <person name="Banfield J.F."/>
        </authorList>
    </citation>
    <scope>NUCLEOTIDE SEQUENCE [LARGE SCALE GENOMIC DNA]</scope>
    <source>
        <strain evidence="6">S2_018_000_R2_104</strain>
    </source>
</reference>
<dbReference type="InterPro" id="IPR049062">
    <property type="entry name" value="NAD_Glu_DH_ACT2"/>
</dbReference>
<dbReference type="EMBL" id="QFNK01000129">
    <property type="protein sequence ID" value="PZO86115.1"/>
    <property type="molecule type" value="Genomic_DNA"/>
</dbReference>
<dbReference type="InterPro" id="IPR049058">
    <property type="entry name" value="NAD_Glu_DH_HM2"/>
</dbReference>